<reference evidence="3" key="1">
    <citation type="submission" date="2021-01" db="EMBL/GenBank/DDBJ databases">
        <title>Adiantum capillus-veneris genome.</title>
        <authorList>
            <person name="Fang Y."/>
            <person name="Liao Q."/>
        </authorList>
    </citation>
    <scope>NUCLEOTIDE SEQUENCE</scope>
    <source>
        <strain evidence="3">H3</strain>
        <tissue evidence="3">Leaf</tissue>
    </source>
</reference>
<comment type="caution">
    <text evidence="3">The sequence shown here is derived from an EMBL/GenBank/DDBJ whole genome shotgun (WGS) entry which is preliminary data.</text>
</comment>
<dbReference type="OrthoDB" id="755532at2759"/>
<accession>A0A9D4U472</accession>
<keyword evidence="2" id="KW-0732">Signal</keyword>
<feature type="signal peptide" evidence="2">
    <location>
        <begin position="1"/>
        <end position="17"/>
    </location>
</feature>
<gene>
    <name evidence="3" type="ORF">GOP47_0025185</name>
</gene>
<name>A0A9D4U472_ADICA</name>
<proteinExistence type="predicted"/>
<evidence type="ECO:0000313" key="3">
    <source>
        <dbReference type="EMBL" id="KAI5060765.1"/>
    </source>
</evidence>
<feature type="chain" id="PRO_5038932469" evidence="2">
    <location>
        <begin position="18"/>
        <end position="151"/>
    </location>
</feature>
<sequence>MALAVVGMVAMVGLIMAMCAQLHKRVQNKEASDGEASSKDRKDEVEVRETPCMKMGLSKKSNKRLLGVQEQHWVGEDPNVNRHNDDVSIVPTSTSAVWSQSILMGERCEPPTFSGLILYDERGNLLQGLPLHSPQHHRPTSPSLRQLMSST</sequence>
<feature type="compositionally biased region" description="Polar residues" evidence="1">
    <location>
        <begin position="140"/>
        <end position="151"/>
    </location>
</feature>
<evidence type="ECO:0000313" key="4">
    <source>
        <dbReference type="Proteomes" id="UP000886520"/>
    </source>
</evidence>
<dbReference type="PANTHER" id="PTHR33237:SF21">
    <property type="entry name" value="TRANSMEMBRANE PROTEIN"/>
    <property type="match status" value="1"/>
</dbReference>
<protein>
    <submittedName>
        <fullName evidence="3">Uncharacterized protein</fullName>
    </submittedName>
</protein>
<dbReference type="PANTHER" id="PTHR33237">
    <property type="entry name" value="F2P16.13 PROTEIN-RELATED"/>
    <property type="match status" value="1"/>
</dbReference>
<evidence type="ECO:0000256" key="2">
    <source>
        <dbReference type="SAM" id="SignalP"/>
    </source>
</evidence>
<evidence type="ECO:0000256" key="1">
    <source>
        <dbReference type="SAM" id="MobiDB-lite"/>
    </source>
</evidence>
<dbReference type="AlphaFoldDB" id="A0A9D4U472"/>
<organism evidence="3 4">
    <name type="scientific">Adiantum capillus-veneris</name>
    <name type="common">Maidenhair fern</name>
    <dbReference type="NCBI Taxonomy" id="13818"/>
    <lineage>
        <taxon>Eukaryota</taxon>
        <taxon>Viridiplantae</taxon>
        <taxon>Streptophyta</taxon>
        <taxon>Embryophyta</taxon>
        <taxon>Tracheophyta</taxon>
        <taxon>Polypodiopsida</taxon>
        <taxon>Polypodiidae</taxon>
        <taxon>Polypodiales</taxon>
        <taxon>Pteridineae</taxon>
        <taxon>Pteridaceae</taxon>
        <taxon>Vittarioideae</taxon>
        <taxon>Adiantum</taxon>
    </lineage>
</organism>
<keyword evidence="4" id="KW-1185">Reference proteome</keyword>
<feature type="region of interest" description="Disordered" evidence="1">
    <location>
        <begin position="28"/>
        <end position="49"/>
    </location>
</feature>
<feature type="region of interest" description="Disordered" evidence="1">
    <location>
        <begin position="129"/>
        <end position="151"/>
    </location>
</feature>
<dbReference type="Proteomes" id="UP000886520">
    <property type="component" value="Chromosome 24"/>
</dbReference>
<dbReference type="EMBL" id="JABFUD020000024">
    <property type="protein sequence ID" value="KAI5060765.1"/>
    <property type="molecule type" value="Genomic_DNA"/>
</dbReference>